<dbReference type="GO" id="GO:0000976">
    <property type="term" value="F:transcription cis-regulatory region binding"/>
    <property type="evidence" value="ECO:0007669"/>
    <property type="project" value="TreeGrafter"/>
</dbReference>
<dbReference type="PRINTS" id="PR00455">
    <property type="entry name" value="HTHTETR"/>
</dbReference>
<dbReference type="InterPro" id="IPR001647">
    <property type="entry name" value="HTH_TetR"/>
</dbReference>
<dbReference type="STRING" id="1547283.A9C19_02735"/>
<evidence type="ECO:0000256" key="1">
    <source>
        <dbReference type="ARBA" id="ARBA00023015"/>
    </source>
</evidence>
<dbReference type="Pfam" id="PF00440">
    <property type="entry name" value="TetR_N"/>
    <property type="match status" value="1"/>
</dbReference>
<dbReference type="Proteomes" id="UP000181936">
    <property type="component" value="Chromosome"/>
</dbReference>
<accession>A0A1L3MN68</accession>
<keyword evidence="3" id="KW-0804">Transcription</keyword>
<name>A0A1L3MN68_9BACI</name>
<gene>
    <name evidence="6" type="ORF">A9C19_02735</name>
</gene>
<dbReference type="Gene3D" id="1.10.10.60">
    <property type="entry name" value="Homeodomain-like"/>
    <property type="match status" value="1"/>
</dbReference>
<evidence type="ECO:0000259" key="5">
    <source>
        <dbReference type="PROSITE" id="PS50977"/>
    </source>
</evidence>
<dbReference type="KEGG" id="bwh:A9C19_02735"/>
<keyword evidence="7" id="KW-1185">Reference proteome</keyword>
<reference evidence="6 7" key="1">
    <citation type="journal article" date="2016" name="Sci. Rep.">
        <title>Complete genome sequence and transcriptomic analysis of a novel marine strain Bacillus weihaiensis reveals the mechanism of brown algae degradation.</title>
        <authorList>
            <person name="Zhu Y."/>
            <person name="Chen P."/>
            <person name="Bao Y."/>
            <person name="Men Y."/>
            <person name="Zeng Y."/>
            <person name="Yang J."/>
            <person name="Sun J."/>
            <person name="Sun Y."/>
        </authorList>
    </citation>
    <scope>NUCLEOTIDE SEQUENCE [LARGE SCALE GENOMIC DNA]</scope>
    <source>
        <strain evidence="6 7">Alg07</strain>
    </source>
</reference>
<dbReference type="RefSeq" id="WP_072578550.1">
    <property type="nucleotide sequence ID" value="NZ_CP016020.1"/>
</dbReference>
<dbReference type="PANTHER" id="PTHR30055">
    <property type="entry name" value="HTH-TYPE TRANSCRIPTIONAL REGULATOR RUTR"/>
    <property type="match status" value="1"/>
</dbReference>
<dbReference type="OrthoDB" id="509229at2"/>
<dbReference type="AlphaFoldDB" id="A0A1L3MN68"/>
<keyword evidence="2 4" id="KW-0238">DNA-binding</keyword>
<dbReference type="SUPFAM" id="SSF46689">
    <property type="entry name" value="Homeodomain-like"/>
    <property type="match status" value="1"/>
</dbReference>
<dbReference type="InterPro" id="IPR009057">
    <property type="entry name" value="Homeodomain-like_sf"/>
</dbReference>
<dbReference type="InterPro" id="IPR050109">
    <property type="entry name" value="HTH-type_TetR-like_transc_reg"/>
</dbReference>
<feature type="domain" description="HTH tetR-type" evidence="5">
    <location>
        <begin position="1"/>
        <end position="60"/>
    </location>
</feature>
<protein>
    <recommendedName>
        <fullName evidence="5">HTH tetR-type domain-containing protein</fullName>
    </recommendedName>
</protein>
<evidence type="ECO:0000313" key="6">
    <source>
        <dbReference type="EMBL" id="APH03761.1"/>
    </source>
</evidence>
<dbReference type="PANTHER" id="PTHR30055:SF238">
    <property type="entry name" value="MYCOFACTOCIN BIOSYNTHESIS TRANSCRIPTIONAL REGULATOR MFTR-RELATED"/>
    <property type="match status" value="1"/>
</dbReference>
<evidence type="ECO:0000313" key="7">
    <source>
        <dbReference type="Proteomes" id="UP000181936"/>
    </source>
</evidence>
<organism evidence="6 7">
    <name type="scientific">Bacillus weihaiensis</name>
    <dbReference type="NCBI Taxonomy" id="1547283"/>
    <lineage>
        <taxon>Bacteria</taxon>
        <taxon>Bacillati</taxon>
        <taxon>Bacillota</taxon>
        <taxon>Bacilli</taxon>
        <taxon>Bacillales</taxon>
        <taxon>Bacillaceae</taxon>
        <taxon>Bacillus</taxon>
    </lineage>
</organism>
<dbReference type="EMBL" id="CP016020">
    <property type="protein sequence ID" value="APH03761.1"/>
    <property type="molecule type" value="Genomic_DNA"/>
</dbReference>
<feature type="DNA-binding region" description="H-T-H motif" evidence="4">
    <location>
        <begin position="23"/>
        <end position="42"/>
    </location>
</feature>
<sequence>MTMESIKEAALLLFSSRGYDGTSLSQIAAAVGMKKQSIYSHFSNKDELYLSILEEAIFMEEQYVTQYVTKIEKNQLKEQLYSFLLGYRPRYEKTASTRFMLTVAFSPPPHLYSEIMKQTYDYLERLERLFFSVFENDIDEIVIPSNEVAIAFTGVMDSVLIELLYSGDERFQRRLEATWKIFWRGITVSKED</sequence>
<evidence type="ECO:0000256" key="3">
    <source>
        <dbReference type="ARBA" id="ARBA00023163"/>
    </source>
</evidence>
<dbReference type="PROSITE" id="PS50977">
    <property type="entry name" value="HTH_TETR_2"/>
    <property type="match status" value="1"/>
</dbReference>
<dbReference type="Gene3D" id="1.10.357.10">
    <property type="entry name" value="Tetracycline Repressor, domain 2"/>
    <property type="match status" value="1"/>
</dbReference>
<evidence type="ECO:0000256" key="2">
    <source>
        <dbReference type="ARBA" id="ARBA00023125"/>
    </source>
</evidence>
<keyword evidence="1" id="KW-0805">Transcription regulation</keyword>
<dbReference type="GO" id="GO:0003700">
    <property type="term" value="F:DNA-binding transcription factor activity"/>
    <property type="evidence" value="ECO:0007669"/>
    <property type="project" value="TreeGrafter"/>
</dbReference>
<proteinExistence type="predicted"/>
<evidence type="ECO:0000256" key="4">
    <source>
        <dbReference type="PROSITE-ProRule" id="PRU00335"/>
    </source>
</evidence>